<evidence type="ECO:0000313" key="3">
    <source>
        <dbReference type="Proteomes" id="UP000014974"/>
    </source>
</evidence>
<dbReference type="EMBL" id="ATNM01000064">
    <property type="protein sequence ID" value="EPR69525.1"/>
    <property type="molecule type" value="Genomic_DNA"/>
</dbReference>
<organism evidence="2 3">
    <name type="scientific">Cyclobacterium qasimii M12-11B</name>
    <dbReference type="NCBI Taxonomy" id="641524"/>
    <lineage>
        <taxon>Bacteria</taxon>
        <taxon>Pseudomonadati</taxon>
        <taxon>Bacteroidota</taxon>
        <taxon>Cytophagia</taxon>
        <taxon>Cytophagales</taxon>
        <taxon>Cyclobacteriaceae</taxon>
        <taxon>Cyclobacterium</taxon>
    </lineage>
</organism>
<accession>S7VH17</accession>
<dbReference type="AlphaFoldDB" id="S7VH17"/>
<proteinExistence type="predicted"/>
<sequence length="69" mass="8049">MNQLFWLFLYRKKATELGVKAKLKGLGIFIYKITMSLITPLPYFSAMRVSTFDLFIMISFFKGPDVIFT</sequence>
<reference evidence="2 3" key="1">
    <citation type="journal article" date="2013" name="Genome Announc.">
        <title>Draft Genome Sequence of Cyclobacterium qasimii Strain M12-11BT, Isolated from Arctic Marine Sediment.</title>
        <authorList>
            <person name="Shivaji S."/>
            <person name="Ara S."/>
            <person name="Singh A."/>
            <person name="Kumar Pinnaka A."/>
        </authorList>
    </citation>
    <scope>NUCLEOTIDE SEQUENCE [LARGE SCALE GENOMIC DNA]</scope>
    <source>
        <strain evidence="2 3">M12-11B</strain>
    </source>
</reference>
<keyword evidence="1" id="KW-0812">Transmembrane</keyword>
<dbReference type="STRING" id="641524.ADICYQ_1310"/>
<keyword evidence="1" id="KW-0472">Membrane</keyword>
<feature type="transmembrane region" description="Helical" evidence="1">
    <location>
        <begin position="21"/>
        <end position="44"/>
    </location>
</feature>
<name>S7VH17_9BACT</name>
<dbReference type="Proteomes" id="UP000014974">
    <property type="component" value="Unassembled WGS sequence"/>
</dbReference>
<gene>
    <name evidence="2" type="ORF">ADICYQ_1310</name>
</gene>
<keyword evidence="1" id="KW-1133">Transmembrane helix</keyword>
<protein>
    <submittedName>
        <fullName evidence="2">Uncharacterized protein</fullName>
    </submittedName>
</protein>
<comment type="caution">
    <text evidence="2">The sequence shown here is derived from an EMBL/GenBank/DDBJ whole genome shotgun (WGS) entry which is preliminary data.</text>
</comment>
<evidence type="ECO:0000256" key="1">
    <source>
        <dbReference type="SAM" id="Phobius"/>
    </source>
</evidence>
<evidence type="ECO:0000313" key="2">
    <source>
        <dbReference type="EMBL" id="EPR69525.1"/>
    </source>
</evidence>